<keyword evidence="3" id="KW-1185">Reference proteome</keyword>
<protein>
    <submittedName>
        <fullName evidence="2">PAS-domain containing protein</fullName>
    </submittedName>
</protein>
<dbReference type="InterPro" id="IPR035965">
    <property type="entry name" value="PAS-like_dom_sf"/>
</dbReference>
<dbReference type="EMBL" id="JAJATZ010000003">
    <property type="protein sequence ID" value="MCB5199188.1"/>
    <property type="molecule type" value="Genomic_DNA"/>
</dbReference>
<evidence type="ECO:0000259" key="1">
    <source>
        <dbReference type="SMART" id="SM00091"/>
    </source>
</evidence>
<dbReference type="Pfam" id="PF12860">
    <property type="entry name" value="PAS_7"/>
    <property type="match status" value="1"/>
</dbReference>
<gene>
    <name evidence="2" type="ORF">LGQ03_08040</name>
</gene>
<feature type="domain" description="PAS" evidence="1">
    <location>
        <begin position="230"/>
        <end position="297"/>
    </location>
</feature>
<dbReference type="SUPFAM" id="SSF55785">
    <property type="entry name" value="PYP-like sensor domain (PAS domain)"/>
    <property type="match status" value="1"/>
</dbReference>
<dbReference type="SMART" id="SM00091">
    <property type="entry name" value="PAS"/>
    <property type="match status" value="3"/>
</dbReference>
<dbReference type="Gene3D" id="3.30.450.20">
    <property type="entry name" value="PAS domain"/>
    <property type="match status" value="1"/>
</dbReference>
<dbReference type="RefSeq" id="WP_226747989.1">
    <property type="nucleotide sequence ID" value="NZ_JAJATZ010000003.1"/>
</dbReference>
<dbReference type="InterPro" id="IPR000014">
    <property type="entry name" value="PAS"/>
</dbReference>
<evidence type="ECO:0000313" key="3">
    <source>
        <dbReference type="Proteomes" id="UP001138961"/>
    </source>
</evidence>
<proteinExistence type="predicted"/>
<dbReference type="Proteomes" id="UP001138961">
    <property type="component" value="Unassembled WGS sequence"/>
</dbReference>
<sequence>MIAQTPVFLFDRDILIDASPSGSALIGDHRDKLGDLGALLHVLGDQFPTLQDTLGDLDWNDSRQVPAGQDDTIRIQIKNENGLTRISLEAAEAEEASDRFAAMEHAIQNKELTQLRDILRETPQLIWQEDSRGELIWANAAYLAYAERTRPDSSGAGRIWPGQRLFNEISVPDSECRGPHARRLSLQLHGEEAEHWFDITATPLPGSTLFFATDANDTMRAERELQGFRQTLVKTFAELSTGLAIFDRDRKLTMFNPAFVDMFGLPIQFVTVRPTLESLLDRLREMRKLPEPKDYPGWREQFAALDAVTTDGAYSDRWDLPDGQIFRVTGRPHPDGAIAILFEDISAEVSLTRRFRVEIETGQAVLDTLPDAIAVFSDASTLIMTNQAYTQMWGDQNTHPFDLQDLRTALRLWKSHSAPSDFWRKVEKFGQLGPRREVVTDDIILVNGRRLRCEAHPIPAGMTMVKFLPADGQPPMGCVTQTNSVKQRVARG</sequence>
<dbReference type="Pfam" id="PF13188">
    <property type="entry name" value="PAS_8"/>
    <property type="match status" value="1"/>
</dbReference>
<evidence type="ECO:0000313" key="2">
    <source>
        <dbReference type="EMBL" id="MCB5199188.1"/>
    </source>
</evidence>
<feature type="domain" description="PAS" evidence="1">
    <location>
        <begin position="113"/>
        <end position="185"/>
    </location>
</feature>
<name>A0ABS8BTY7_9RHOB</name>
<reference evidence="2" key="1">
    <citation type="submission" date="2021-10" db="EMBL/GenBank/DDBJ databases">
        <title>Loktanella gaetbuli sp. nov., isolated from a tidal flat.</title>
        <authorList>
            <person name="Park S."/>
            <person name="Yoon J.-H."/>
        </authorList>
    </citation>
    <scope>NUCLEOTIDE SEQUENCE</scope>
    <source>
        <strain evidence="2">TSTF-M6</strain>
    </source>
</reference>
<comment type="caution">
    <text evidence="2">The sequence shown here is derived from an EMBL/GenBank/DDBJ whole genome shotgun (WGS) entry which is preliminary data.</text>
</comment>
<feature type="domain" description="PAS" evidence="1">
    <location>
        <begin position="360"/>
        <end position="430"/>
    </location>
</feature>
<organism evidence="2 3">
    <name type="scientific">Loktanella gaetbuli</name>
    <dbReference type="NCBI Taxonomy" id="2881335"/>
    <lineage>
        <taxon>Bacteria</taxon>
        <taxon>Pseudomonadati</taxon>
        <taxon>Pseudomonadota</taxon>
        <taxon>Alphaproteobacteria</taxon>
        <taxon>Rhodobacterales</taxon>
        <taxon>Roseobacteraceae</taxon>
        <taxon>Loktanella</taxon>
    </lineage>
</organism>
<accession>A0ABS8BTY7</accession>